<dbReference type="GO" id="GO:0005524">
    <property type="term" value="F:ATP binding"/>
    <property type="evidence" value="ECO:0007669"/>
    <property type="project" value="UniProtKB-KW"/>
</dbReference>
<dbReference type="Pfam" id="PF02569">
    <property type="entry name" value="Pantoate_ligase"/>
    <property type="match status" value="1"/>
</dbReference>
<evidence type="ECO:0000256" key="8">
    <source>
        <dbReference type="ARBA" id="ARBA00022655"/>
    </source>
</evidence>
<dbReference type="InterPro" id="IPR004821">
    <property type="entry name" value="Cyt_trans-like"/>
</dbReference>
<dbReference type="KEGG" id="sdyn:Mal52_16830"/>
<dbReference type="Proteomes" id="UP000319383">
    <property type="component" value="Chromosome"/>
</dbReference>
<dbReference type="EMBL" id="CP036276">
    <property type="protein sequence ID" value="QDU43211.1"/>
    <property type="molecule type" value="Genomic_DNA"/>
</dbReference>
<gene>
    <name evidence="13 14" type="primary">panC</name>
    <name evidence="14" type="ORF">Mal52_16830</name>
</gene>
<evidence type="ECO:0000256" key="12">
    <source>
        <dbReference type="ARBA" id="ARBA00055042"/>
    </source>
</evidence>
<dbReference type="FunFam" id="3.40.50.620:FF:000114">
    <property type="entry name" value="Pantothenate synthetase"/>
    <property type="match status" value="1"/>
</dbReference>
<protein>
    <recommendedName>
        <fullName evidence="5 13">Pantothenate synthetase</fullName>
        <shortName evidence="13">PS</shortName>
        <ecNumber evidence="4 13">6.3.2.1</ecNumber>
    </recommendedName>
    <alternativeName>
        <fullName evidence="13">Pantoate--beta-alanine ligase</fullName>
    </alternativeName>
    <alternativeName>
        <fullName evidence="13">Pantoate-activating enzyme</fullName>
    </alternativeName>
</protein>
<comment type="subunit">
    <text evidence="13">Homodimer.</text>
</comment>
<keyword evidence="6 13" id="KW-0963">Cytoplasm</keyword>
<comment type="similarity">
    <text evidence="3 13">Belongs to the pantothenate synthetase family.</text>
</comment>
<feature type="binding site" evidence="13">
    <location>
        <begin position="192"/>
        <end position="195"/>
    </location>
    <ligand>
        <name>ATP</name>
        <dbReference type="ChEBI" id="CHEBI:30616"/>
    </ligand>
</feature>
<dbReference type="NCBIfam" id="TIGR00018">
    <property type="entry name" value="panC"/>
    <property type="match status" value="1"/>
</dbReference>
<dbReference type="NCBIfam" id="TIGR00125">
    <property type="entry name" value="cyt_tran_rel"/>
    <property type="match status" value="1"/>
</dbReference>
<evidence type="ECO:0000256" key="10">
    <source>
        <dbReference type="ARBA" id="ARBA00022840"/>
    </source>
</evidence>
<dbReference type="Gene3D" id="3.30.1300.10">
    <property type="entry name" value="Pantoate-beta-alanine ligase, C-terminal domain"/>
    <property type="match status" value="1"/>
</dbReference>
<dbReference type="FunFam" id="3.30.1300.10:FF:000001">
    <property type="entry name" value="Pantothenate synthetase"/>
    <property type="match status" value="1"/>
</dbReference>
<proteinExistence type="inferred from homology"/>
<evidence type="ECO:0000256" key="6">
    <source>
        <dbReference type="ARBA" id="ARBA00022490"/>
    </source>
</evidence>
<evidence type="ECO:0000313" key="14">
    <source>
        <dbReference type="EMBL" id="QDU43211.1"/>
    </source>
</evidence>
<evidence type="ECO:0000256" key="11">
    <source>
        <dbReference type="ARBA" id="ARBA00048258"/>
    </source>
</evidence>
<dbReference type="AlphaFoldDB" id="A0A517ZL49"/>
<comment type="pathway">
    <text evidence="2 13">Cofactor biosynthesis; (R)-pantothenate biosynthesis; (R)-pantothenate from (R)-pantoate and beta-alanine: step 1/1.</text>
</comment>
<accession>A0A517ZL49</accession>
<feature type="binding site" evidence="13">
    <location>
        <begin position="155"/>
        <end position="158"/>
    </location>
    <ligand>
        <name>ATP</name>
        <dbReference type="ChEBI" id="CHEBI:30616"/>
    </ligand>
</feature>
<feature type="binding site" evidence="13">
    <location>
        <position position="184"/>
    </location>
    <ligand>
        <name>ATP</name>
        <dbReference type="ChEBI" id="CHEBI:30616"/>
    </ligand>
</feature>
<dbReference type="Gene3D" id="3.40.50.620">
    <property type="entry name" value="HUPs"/>
    <property type="match status" value="1"/>
</dbReference>
<keyword evidence="9 13" id="KW-0547">Nucleotide-binding</keyword>
<dbReference type="CDD" id="cd00560">
    <property type="entry name" value="PanC"/>
    <property type="match status" value="1"/>
</dbReference>
<evidence type="ECO:0000256" key="5">
    <source>
        <dbReference type="ARBA" id="ARBA00014155"/>
    </source>
</evidence>
<keyword evidence="7 13" id="KW-0436">Ligase</keyword>
<evidence type="ECO:0000256" key="9">
    <source>
        <dbReference type="ARBA" id="ARBA00022741"/>
    </source>
</evidence>
<feature type="binding site" evidence="13">
    <location>
        <begin position="38"/>
        <end position="45"/>
    </location>
    <ligand>
        <name>ATP</name>
        <dbReference type="ChEBI" id="CHEBI:30616"/>
    </ligand>
</feature>
<evidence type="ECO:0000256" key="7">
    <source>
        <dbReference type="ARBA" id="ARBA00022598"/>
    </source>
</evidence>
<dbReference type="PANTHER" id="PTHR21299">
    <property type="entry name" value="CYTIDYLATE KINASE/PANTOATE-BETA-ALANINE LIGASE"/>
    <property type="match status" value="1"/>
</dbReference>
<dbReference type="SUPFAM" id="SSF52374">
    <property type="entry name" value="Nucleotidylyl transferase"/>
    <property type="match status" value="1"/>
</dbReference>
<evidence type="ECO:0000256" key="13">
    <source>
        <dbReference type="HAMAP-Rule" id="MF_00158"/>
    </source>
</evidence>
<feature type="binding site" evidence="13">
    <location>
        <position position="69"/>
    </location>
    <ligand>
        <name>beta-alanine</name>
        <dbReference type="ChEBI" id="CHEBI:57966"/>
    </ligand>
</feature>
<comment type="catalytic activity">
    <reaction evidence="11 13">
        <text>(R)-pantoate + beta-alanine + ATP = (R)-pantothenate + AMP + diphosphate + H(+)</text>
        <dbReference type="Rhea" id="RHEA:10912"/>
        <dbReference type="ChEBI" id="CHEBI:15378"/>
        <dbReference type="ChEBI" id="CHEBI:15980"/>
        <dbReference type="ChEBI" id="CHEBI:29032"/>
        <dbReference type="ChEBI" id="CHEBI:30616"/>
        <dbReference type="ChEBI" id="CHEBI:33019"/>
        <dbReference type="ChEBI" id="CHEBI:57966"/>
        <dbReference type="ChEBI" id="CHEBI:456215"/>
        <dbReference type="EC" id="6.3.2.1"/>
    </reaction>
</comment>
<dbReference type="UniPathway" id="UPA00028">
    <property type="reaction ID" value="UER00005"/>
</dbReference>
<sequence>MAATDLQTMNIAKSIVDVRAAVAAARGAGKKIGLVPTMGALHEGHLSLMRAAREECDYLVVSIFVNPTQFSPHEDLDRYPRPIEEDLRGCGDEGVDLVFHPDVATIYPAGDQTIVEAVELSTIVEGAHRPGHFRGVTTVVLKLLNIVAPDVAYFGRKDYQQQLIIRQMCRDLALPVEIATCPTIREADGLALSSRNRYLSESERETALSLSQCLQFACDRVAAGETDLTALRQEMVQRMQQTPGVELDYATIVDAETLSEDAQPTARLVALIAARVGTTRLIDNMVIEPTDSL</sequence>
<dbReference type="PANTHER" id="PTHR21299:SF1">
    <property type="entry name" value="PANTOATE--BETA-ALANINE LIGASE"/>
    <property type="match status" value="1"/>
</dbReference>
<dbReference type="HAMAP" id="MF_00158">
    <property type="entry name" value="PanC"/>
    <property type="match status" value="1"/>
</dbReference>
<organism evidence="14 15">
    <name type="scientific">Symmachiella dynata</name>
    <dbReference type="NCBI Taxonomy" id="2527995"/>
    <lineage>
        <taxon>Bacteria</taxon>
        <taxon>Pseudomonadati</taxon>
        <taxon>Planctomycetota</taxon>
        <taxon>Planctomycetia</taxon>
        <taxon>Planctomycetales</taxon>
        <taxon>Planctomycetaceae</taxon>
        <taxon>Symmachiella</taxon>
    </lineage>
</organism>
<evidence type="ECO:0000313" key="15">
    <source>
        <dbReference type="Proteomes" id="UP000319383"/>
    </source>
</evidence>
<dbReference type="InterPro" id="IPR003721">
    <property type="entry name" value="Pantoate_ligase"/>
</dbReference>
<evidence type="ECO:0000256" key="3">
    <source>
        <dbReference type="ARBA" id="ARBA00009256"/>
    </source>
</evidence>
<evidence type="ECO:0000256" key="4">
    <source>
        <dbReference type="ARBA" id="ARBA00012219"/>
    </source>
</evidence>
<comment type="function">
    <text evidence="12 13">Catalyzes the condensation of pantoate with beta-alanine in an ATP-dependent reaction via a pantoyl-adenylate intermediate.</text>
</comment>
<comment type="subcellular location">
    <subcellularLocation>
        <location evidence="1 13">Cytoplasm</location>
    </subcellularLocation>
</comment>
<evidence type="ECO:0000256" key="2">
    <source>
        <dbReference type="ARBA" id="ARBA00004990"/>
    </source>
</evidence>
<evidence type="ECO:0000256" key="1">
    <source>
        <dbReference type="ARBA" id="ARBA00004496"/>
    </source>
</evidence>
<dbReference type="GO" id="GO:0015940">
    <property type="term" value="P:pantothenate biosynthetic process"/>
    <property type="evidence" value="ECO:0007669"/>
    <property type="project" value="UniProtKB-UniRule"/>
</dbReference>
<reference evidence="14 15" key="1">
    <citation type="submission" date="2019-02" db="EMBL/GenBank/DDBJ databases">
        <title>Deep-cultivation of Planctomycetes and their phenomic and genomic characterization uncovers novel biology.</title>
        <authorList>
            <person name="Wiegand S."/>
            <person name="Jogler M."/>
            <person name="Boedeker C."/>
            <person name="Pinto D."/>
            <person name="Vollmers J."/>
            <person name="Rivas-Marin E."/>
            <person name="Kohn T."/>
            <person name="Peeters S.H."/>
            <person name="Heuer A."/>
            <person name="Rast P."/>
            <person name="Oberbeckmann S."/>
            <person name="Bunk B."/>
            <person name="Jeske O."/>
            <person name="Meyerdierks A."/>
            <person name="Storesund J.E."/>
            <person name="Kallscheuer N."/>
            <person name="Luecker S."/>
            <person name="Lage O.M."/>
            <person name="Pohl T."/>
            <person name="Merkel B.J."/>
            <person name="Hornburger P."/>
            <person name="Mueller R.-W."/>
            <person name="Bruemmer F."/>
            <person name="Labrenz M."/>
            <person name="Spormann A.M."/>
            <person name="Op den Camp H."/>
            <person name="Overmann J."/>
            <person name="Amann R."/>
            <person name="Jetten M.S.M."/>
            <person name="Mascher T."/>
            <person name="Medema M.H."/>
            <person name="Devos D.P."/>
            <person name="Kaster A.-K."/>
            <person name="Ovreas L."/>
            <person name="Rohde M."/>
            <person name="Galperin M.Y."/>
            <person name="Jogler C."/>
        </authorList>
    </citation>
    <scope>NUCLEOTIDE SEQUENCE [LARGE SCALE GENOMIC DNA]</scope>
    <source>
        <strain evidence="14 15">Mal52</strain>
    </source>
</reference>
<keyword evidence="10 13" id="KW-0067">ATP-binding</keyword>
<dbReference type="GO" id="GO:0004592">
    <property type="term" value="F:pantoate-beta-alanine ligase activity"/>
    <property type="evidence" value="ECO:0007669"/>
    <property type="project" value="UniProtKB-UniRule"/>
</dbReference>
<dbReference type="InterPro" id="IPR014729">
    <property type="entry name" value="Rossmann-like_a/b/a_fold"/>
</dbReference>
<feature type="active site" description="Proton donor" evidence="13">
    <location>
        <position position="45"/>
    </location>
</feature>
<keyword evidence="8 13" id="KW-0566">Pantothenate biosynthesis</keyword>
<dbReference type="InterPro" id="IPR042176">
    <property type="entry name" value="Pantoate_ligase_C"/>
</dbReference>
<keyword evidence="15" id="KW-1185">Reference proteome</keyword>
<dbReference type="EC" id="6.3.2.1" evidence="4 13"/>
<dbReference type="GO" id="GO:0005829">
    <property type="term" value="C:cytosol"/>
    <property type="evidence" value="ECO:0007669"/>
    <property type="project" value="TreeGrafter"/>
</dbReference>
<feature type="binding site" evidence="13">
    <location>
        <position position="69"/>
    </location>
    <ligand>
        <name>(R)-pantoate</name>
        <dbReference type="ChEBI" id="CHEBI:15980"/>
    </ligand>
</feature>
<name>A0A517ZL49_9PLAN</name>
<comment type="miscellaneous">
    <text evidence="13">The reaction proceeds by a bi uni uni bi ping pong mechanism.</text>
</comment>
<feature type="binding site" evidence="13">
    <location>
        <position position="161"/>
    </location>
    <ligand>
        <name>(R)-pantoate</name>
        <dbReference type="ChEBI" id="CHEBI:15980"/>
    </ligand>
</feature>